<accession>A0AAD1Y3I1</accession>
<comment type="caution">
    <text evidence="2">The sequence shown here is derived from an EMBL/GenBank/DDBJ whole genome shotgun (WGS) entry which is preliminary data.</text>
</comment>
<sequence length="151" mass="18269">MLHSRNRKLKRISRFVGFFVIVGAGCYYRIKENFTKTGNYLNSDEFIEKNPLVPSFVKELHSEGKNINIKKKLLKSHRLPFMDEHEFRYMGKTLLHNEGLDRKNEYKPIALPKDYREYQKLSQYYIKRGGAREASRKLVVYRYWLRKFIFH</sequence>
<dbReference type="EMBL" id="CAMPGE010024387">
    <property type="protein sequence ID" value="CAI2382232.1"/>
    <property type="molecule type" value="Genomic_DNA"/>
</dbReference>
<evidence type="ECO:0000313" key="2">
    <source>
        <dbReference type="EMBL" id="CAI2382232.1"/>
    </source>
</evidence>
<protein>
    <submittedName>
        <fullName evidence="2">Uncharacterized protein</fullName>
    </submittedName>
</protein>
<name>A0AAD1Y3I1_EUPCR</name>
<keyword evidence="1" id="KW-0472">Membrane</keyword>
<dbReference type="PROSITE" id="PS51257">
    <property type="entry name" value="PROKAR_LIPOPROTEIN"/>
    <property type="match status" value="1"/>
</dbReference>
<evidence type="ECO:0000313" key="3">
    <source>
        <dbReference type="Proteomes" id="UP001295684"/>
    </source>
</evidence>
<proteinExistence type="predicted"/>
<keyword evidence="3" id="KW-1185">Reference proteome</keyword>
<reference evidence="2" key="1">
    <citation type="submission" date="2023-07" db="EMBL/GenBank/DDBJ databases">
        <authorList>
            <consortium name="AG Swart"/>
            <person name="Singh M."/>
            <person name="Singh A."/>
            <person name="Seah K."/>
            <person name="Emmerich C."/>
        </authorList>
    </citation>
    <scope>NUCLEOTIDE SEQUENCE</scope>
    <source>
        <strain evidence="2">DP1</strain>
    </source>
</reference>
<keyword evidence="1" id="KW-0812">Transmembrane</keyword>
<dbReference type="AlphaFoldDB" id="A0AAD1Y3I1"/>
<dbReference type="Proteomes" id="UP001295684">
    <property type="component" value="Unassembled WGS sequence"/>
</dbReference>
<evidence type="ECO:0000256" key="1">
    <source>
        <dbReference type="SAM" id="Phobius"/>
    </source>
</evidence>
<organism evidence="2 3">
    <name type="scientific">Euplotes crassus</name>
    <dbReference type="NCBI Taxonomy" id="5936"/>
    <lineage>
        <taxon>Eukaryota</taxon>
        <taxon>Sar</taxon>
        <taxon>Alveolata</taxon>
        <taxon>Ciliophora</taxon>
        <taxon>Intramacronucleata</taxon>
        <taxon>Spirotrichea</taxon>
        <taxon>Hypotrichia</taxon>
        <taxon>Euplotida</taxon>
        <taxon>Euplotidae</taxon>
        <taxon>Moneuplotes</taxon>
    </lineage>
</organism>
<gene>
    <name evidence="2" type="ORF">ECRASSUSDP1_LOCUS23702</name>
</gene>
<keyword evidence="1" id="KW-1133">Transmembrane helix</keyword>
<feature type="transmembrane region" description="Helical" evidence="1">
    <location>
        <begin position="12"/>
        <end position="30"/>
    </location>
</feature>